<dbReference type="Gene3D" id="3.30.450.20">
    <property type="entry name" value="PAS domain"/>
    <property type="match status" value="1"/>
</dbReference>
<comment type="catalytic activity">
    <reaction evidence="1">
        <text>ATP + protein L-histidine = ADP + protein N-phospho-L-histidine.</text>
        <dbReference type="EC" id="2.7.13.3"/>
    </reaction>
</comment>
<dbReference type="EC" id="2.7.13.3" evidence="2"/>
<dbReference type="SMART" id="SM00911">
    <property type="entry name" value="HWE_HK"/>
    <property type="match status" value="1"/>
</dbReference>
<organism evidence="10 11">
    <name type="scientific">Parvularcula lutaonensis</name>
    <dbReference type="NCBI Taxonomy" id="491923"/>
    <lineage>
        <taxon>Bacteria</taxon>
        <taxon>Pseudomonadati</taxon>
        <taxon>Pseudomonadota</taxon>
        <taxon>Alphaproteobacteria</taxon>
        <taxon>Parvularculales</taxon>
        <taxon>Parvularculaceae</taxon>
        <taxon>Parvularcula</taxon>
    </lineage>
</organism>
<gene>
    <name evidence="10" type="ORF">ACFONP_14230</name>
</gene>
<evidence type="ECO:0000313" key="11">
    <source>
        <dbReference type="Proteomes" id="UP001595607"/>
    </source>
</evidence>
<keyword evidence="8" id="KW-0067">ATP-binding</keyword>
<keyword evidence="5" id="KW-0677">Repeat</keyword>
<dbReference type="Gene3D" id="3.30.565.10">
    <property type="entry name" value="Histidine kinase-like ATPase, C-terminal domain"/>
    <property type="match status" value="1"/>
</dbReference>
<dbReference type="PROSITE" id="PS50113">
    <property type="entry name" value="PAC"/>
    <property type="match status" value="1"/>
</dbReference>
<evidence type="ECO:0000256" key="6">
    <source>
        <dbReference type="ARBA" id="ARBA00022741"/>
    </source>
</evidence>
<evidence type="ECO:0000256" key="7">
    <source>
        <dbReference type="ARBA" id="ARBA00022777"/>
    </source>
</evidence>
<dbReference type="PANTHER" id="PTHR41523">
    <property type="entry name" value="TWO-COMPONENT SYSTEM SENSOR PROTEIN"/>
    <property type="match status" value="1"/>
</dbReference>
<keyword evidence="3" id="KW-0597">Phosphoprotein</keyword>
<reference evidence="11" key="1">
    <citation type="journal article" date="2019" name="Int. J. Syst. Evol. Microbiol.">
        <title>The Global Catalogue of Microorganisms (GCM) 10K type strain sequencing project: providing services to taxonomists for standard genome sequencing and annotation.</title>
        <authorList>
            <consortium name="The Broad Institute Genomics Platform"/>
            <consortium name="The Broad Institute Genome Sequencing Center for Infectious Disease"/>
            <person name="Wu L."/>
            <person name="Ma J."/>
        </authorList>
    </citation>
    <scope>NUCLEOTIDE SEQUENCE [LARGE SCALE GENOMIC DNA]</scope>
    <source>
        <strain evidence="11">KCTC 22245</strain>
    </source>
</reference>
<evidence type="ECO:0000256" key="1">
    <source>
        <dbReference type="ARBA" id="ARBA00000085"/>
    </source>
</evidence>
<dbReference type="Pfam" id="PF08447">
    <property type="entry name" value="PAS_3"/>
    <property type="match status" value="1"/>
</dbReference>
<keyword evidence="4 10" id="KW-0808">Transferase</keyword>
<evidence type="ECO:0000256" key="2">
    <source>
        <dbReference type="ARBA" id="ARBA00012438"/>
    </source>
</evidence>
<dbReference type="RefSeq" id="WP_189576834.1">
    <property type="nucleotide sequence ID" value="NZ_BMXU01000002.1"/>
</dbReference>
<evidence type="ECO:0000256" key="3">
    <source>
        <dbReference type="ARBA" id="ARBA00022553"/>
    </source>
</evidence>
<evidence type="ECO:0000259" key="9">
    <source>
        <dbReference type="PROSITE" id="PS50113"/>
    </source>
</evidence>
<name>A0ABV7MEI5_9PROT</name>
<keyword evidence="7 10" id="KW-0418">Kinase</keyword>
<evidence type="ECO:0000256" key="8">
    <source>
        <dbReference type="ARBA" id="ARBA00022840"/>
    </source>
</evidence>
<dbReference type="InterPro" id="IPR013655">
    <property type="entry name" value="PAS_fold_3"/>
</dbReference>
<dbReference type="GO" id="GO:0004673">
    <property type="term" value="F:protein histidine kinase activity"/>
    <property type="evidence" value="ECO:0007669"/>
    <property type="project" value="UniProtKB-EC"/>
</dbReference>
<dbReference type="SUPFAM" id="SSF55785">
    <property type="entry name" value="PYP-like sensor domain (PAS domain)"/>
    <property type="match status" value="1"/>
</dbReference>
<accession>A0ABV7MEI5</accession>
<dbReference type="EMBL" id="JBHRVA010000003">
    <property type="protein sequence ID" value="MFC3303886.1"/>
    <property type="molecule type" value="Genomic_DNA"/>
</dbReference>
<keyword evidence="11" id="KW-1185">Reference proteome</keyword>
<proteinExistence type="predicted"/>
<protein>
    <recommendedName>
        <fullName evidence="2">histidine kinase</fullName>
        <ecNumber evidence="2">2.7.13.3</ecNumber>
    </recommendedName>
</protein>
<evidence type="ECO:0000256" key="4">
    <source>
        <dbReference type="ARBA" id="ARBA00022679"/>
    </source>
</evidence>
<dbReference type="PANTHER" id="PTHR41523:SF7">
    <property type="entry name" value="HISTIDINE KINASE"/>
    <property type="match status" value="1"/>
</dbReference>
<dbReference type="InterPro" id="IPR011102">
    <property type="entry name" value="Sig_transdc_His_kinase_HWE"/>
</dbReference>
<feature type="domain" description="PAC" evidence="9">
    <location>
        <begin position="93"/>
        <end position="147"/>
    </location>
</feature>
<evidence type="ECO:0000256" key="5">
    <source>
        <dbReference type="ARBA" id="ARBA00022737"/>
    </source>
</evidence>
<keyword evidence="6" id="KW-0547">Nucleotide-binding</keyword>
<dbReference type="Proteomes" id="UP001595607">
    <property type="component" value="Unassembled WGS sequence"/>
</dbReference>
<evidence type="ECO:0000313" key="10">
    <source>
        <dbReference type="EMBL" id="MFC3303886.1"/>
    </source>
</evidence>
<dbReference type="InterPro" id="IPR035965">
    <property type="entry name" value="PAS-like_dom_sf"/>
</dbReference>
<sequence length="358" mass="38692">MAASRRTPSKAVPAQNDAASRATLALAAGKMGSWEWDIEGGTVTGDPIVGTYFELDDVPQPWPVERIFKAMHPDDEAAVRKAVEAALDDDVEYHTEFRIARGANQPELWLGARGRVVARAEDGRALRMLGVNWDMSEEKEHERKLGMLASEMDHRVKNAFAVMRALIRLASKSAVDVQSLASTLEAQAIAMAEAHALSAKLSHSEGSSGNVPLQDILNTALKPWMERPADNGSVTVSIDSPENIVLPSAMISPVAMLVYELATNAAKHGPLGERGGKLEVAITQKDGKITFIWNEYTGDAPVGGRAIPADALESRRFGSVLVQQCASTLGAETERALTPDGLRFRMVIPYPSDEQRTA</sequence>
<dbReference type="SUPFAM" id="SSF55874">
    <property type="entry name" value="ATPase domain of HSP90 chaperone/DNA topoisomerase II/histidine kinase"/>
    <property type="match status" value="1"/>
</dbReference>
<comment type="caution">
    <text evidence="10">The sequence shown here is derived from an EMBL/GenBank/DDBJ whole genome shotgun (WGS) entry which is preliminary data.</text>
</comment>
<dbReference type="InterPro" id="IPR036890">
    <property type="entry name" value="HATPase_C_sf"/>
</dbReference>
<dbReference type="Pfam" id="PF07536">
    <property type="entry name" value="HWE_HK"/>
    <property type="match status" value="1"/>
</dbReference>
<dbReference type="InterPro" id="IPR000700">
    <property type="entry name" value="PAS-assoc_C"/>
</dbReference>